<evidence type="ECO:0000256" key="1">
    <source>
        <dbReference type="SAM" id="Phobius"/>
    </source>
</evidence>
<dbReference type="Pfam" id="PF20966">
    <property type="entry name" value="MASE6"/>
    <property type="match status" value="1"/>
</dbReference>
<dbReference type="EMBL" id="LAZR01000010">
    <property type="protein sequence ID" value="KKO08143.1"/>
    <property type="molecule type" value="Genomic_DNA"/>
</dbReference>
<name>A0A0F9W786_9ZZZZ</name>
<dbReference type="InterPro" id="IPR029787">
    <property type="entry name" value="Nucleotide_cyclase"/>
</dbReference>
<dbReference type="Gene3D" id="3.30.70.270">
    <property type="match status" value="1"/>
</dbReference>
<accession>A0A0F9W786</accession>
<dbReference type="SUPFAM" id="SSF55073">
    <property type="entry name" value="Nucleotide cyclase"/>
    <property type="match status" value="1"/>
</dbReference>
<dbReference type="GO" id="GO:0043709">
    <property type="term" value="P:cell adhesion involved in single-species biofilm formation"/>
    <property type="evidence" value="ECO:0007669"/>
    <property type="project" value="TreeGrafter"/>
</dbReference>
<dbReference type="PANTHER" id="PTHR45138:SF9">
    <property type="entry name" value="DIGUANYLATE CYCLASE DGCM-RELATED"/>
    <property type="match status" value="1"/>
</dbReference>
<proteinExistence type="predicted"/>
<reference evidence="3" key="1">
    <citation type="journal article" date="2015" name="Nature">
        <title>Complex archaea that bridge the gap between prokaryotes and eukaryotes.</title>
        <authorList>
            <person name="Spang A."/>
            <person name="Saw J.H."/>
            <person name="Jorgensen S.L."/>
            <person name="Zaremba-Niedzwiedzka K."/>
            <person name="Martijn J."/>
            <person name="Lind A.E."/>
            <person name="van Eijk R."/>
            <person name="Schleper C."/>
            <person name="Guy L."/>
            <person name="Ettema T.J."/>
        </authorList>
    </citation>
    <scope>NUCLEOTIDE SEQUENCE</scope>
</reference>
<feature type="transmembrane region" description="Helical" evidence="1">
    <location>
        <begin position="92"/>
        <end position="109"/>
    </location>
</feature>
<feature type="transmembrane region" description="Helical" evidence="1">
    <location>
        <begin position="66"/>
        <end position="86"/>
    </location>
</feature>
<evidence type="ECO:0000259" key="2">
    <source>
        <dbReference type="PROSITE" id="PS50887"/>
    </source>
</evidence>
<organism evidence="3">
    <name type="scientific">marine sediment metagenome</name>
    <dbReference type="NCBI Taxonomy" id="412755"/>
    <lineage>
        <taxon>unclassified sequences</taxon>
        <taxon>metagenomes</taxon>
        <taxon>ecological metagenomes</taxon>
    </lineage>
</organism>
<dbReference type="InterPro" id="IPR048435">
    <property type="entry name" value="MASE6"/>
</dbReference>
<dbReference type="FunFam" id="3.30.70.270:FF:000001">
    <property type="entry name" value="Diguanylate cyclase domain protein"/>
    <property type="match status" value="1"/>
</dbReference>
<gene>
    <name evidence="3" type="ORF">LCGC14_0048380</name>
</gene>
<dbReference type="GO" id="GO:0052621">
    <property type="term" value="F:diguanylate cyclase activity"/>
    <property type="evidence" value="ECO:0007669"/>
    <property type="project" value="TreeGrafter"/>
</dbReference>
<feature type="transmembrane region" description="Helical" evidence="1">
    <location>
        <begin position="116"/>
        <end position="136"/>
    </location>
</feature>
<keyword evidence="1" id="KW-0472">Membrane</keyword>
<dbReference type="InterPro" id="IPR043128">
    <property type="entry name" value="Rev_trsase/Diguanyl_cyclase"/>
</dbReference>
<feature type="transmembrane region" description="Helical" evidence="1">
    <location>
        <begin position="15"/>
        <end position="33"/>
    </location>
</feature>
<feature type="transmembrane region" description="Helical" evidence="1">
    <location>
        <begin position="39"/>
        <end position="59"/>
    </location>
</feature>
<dbReference type="Pfam" id="PF00990">
    <property type="entry name" value="GGDEF"/>
    <property type="match status" value="1"/>
</dbReference>
<protein>
    <recommendedName>
        <fullName evidence="2">GGDEF domain-containing protein</fullName>
    </recommendedName>
</protein>
<dbReference type="InterPro" id="IPR050469">
    <property type="entry name" value="Diguanylate_Cyclase"/>
</dbReference>
<evidence type="ECO:0000313" key="3">
    <source>
        <dbReference type="EMBL" id="KKO08143.1"/>
    </source>
</evidence>
<dbReference type="PROSITE" id="PS50887">
    <property type="entry name" value="GGDEF"/>
    <property type="match status" value="1"/>
</dbReference>
<sequence>MAKQLEQNQSHRRSVLRALLWLTFVFGLIFAGLNSYRGMYLLAGLEVAYAFFALSLQRVVPTTRHLVAWTVAYLVLFFCMMVFALLLPKTSFTVFAWIQTIPIISYLLLGQRGGLWMSLIFVTAAVIAFNVRYMTGENSMDALIATNLAFSSFAVMLFSHIYERSRTSNEARLIELAGTDNLTGIANRMRLGEEFLRLRSQAERSGMALSLVVVDLDMFKRVNDQYGHDIGDQALQHAAHLLSGRLRGSDLACRLGGEEFAVLLLGADHHQAASLADQLRQQLATTPLQLADGTALQMSFSGGVATLNDDGADLSALLKVADKRMYDAKSGGRNRIVAATSSFPEAAPAAD</sequence>
<keyword evidence="1" id="KW-0812">Transmembrane</keyword>
<dbReference type="SMART" id="SM00267">
    <property type="entry name" value="GGDEF"/>
    <property type="match status" value="1"/>
</dbReference>
<feature type="transmembrane region" description="Helical" evidence="1">
    <location>
        <begin position="142"/>
        <end position="162"/>
    </location>
</feature>
<dbReference type="AlphaFoldDB" id="A0A0F9W786"/>
<dbReference type="CDD" id="cd01949">
    <property type="entry name" value="GGDEF"/>
    <property type="match status" value="1"/>
</dbReference>
<dbReference type="InterPro" id="IPR000160">
    <property type="entry name" value="GGDEF_dom"/>
</dbReference>
<dbReference type="GO" id="GO:0005886">
    <property type="term" value="C:plasma membrane"/>
    <property type="evidence" value="ECO:0007669"/>
    <property type="project" value="TreeGrafter"/>
</dbReference>
<feature type="domain" description="GGDEF" evidence="2">
    <location>
        <begin position="207"/>
        <end position="341"/>
    </location>
</feature>
<dbReference type="NCBIfam" id="TIGR00254">
    <property type="entry name" value="GGDEF"/>
    <property type="match status" value="1"/>
</dbReference>
<dbReference type="PANTHER" id="PTHR45138">
    <property type="entry name" value="REGULATORY COMPONENTS OF SENSORY TRANSDUCTION SYSTEM"/>
    <property type="match status" value="1"/>
</dbReference>
<dbReference type="GO" id="GO:1902201">
    <property type="term" value="P:negative regulation of bacterial-type flagellum-dependent cell motility"/>
    <property type="evidence" value="ECO:0007669"/>
    <property type="project" value="TreeGrafter"/>
</dbReference>
<comment type="caution">
    <text evidence="3">The sequence shown here is derived from an EMBL/GenBank/DDBJ whole genome shotgun (WGS) entry which is preliminary data.</text>
</comment>
<keyword evidence="1" id="KW-1133">Transmembrane helix</keyword>